<keyword evidence="2" id="KW-1185">Reference proteome</keyword>
<accession>A0A7W8CX68</accession>
<name>A0A7W8CX68_9FIRM</name>
<dbReference type="RefSeq" id="WP_183328135.1">
    <property type="nucleotide sequence ID" value="NZ_JACHHK010000003.1"/>
</dbReference>
<gene>
    <name evidence="1" type="ORF">HNQ47_000991</name>
</gene>
<reference evidence="1 2" key="1">
    <citation type="submission" date="2020-08" db="EMBL/GenBank/DDBJ databases">
        <title>Genomic Encyclopedia of Type Strains, Phase IV (KMG-IV): sequencing the most valuable type-strain genomes for metagenomic binning, comparative biology and taxonomic classification.</title>
        <authorList>
            <person name="Goeker M."/>
        </authorList>
    </citation>
    <scope>NUCLEOTIDE SEQUENCE [LARGE SCALE GENOMIC DNA]</scope>
    <source>
        <strain evidence="1 2">DSM 25799</strain>
    </source>
</reference>
<evidence type="ECO:0000313" key="1">
    <source>
        <dbReference type="EMBL" id="MBB5182971.1"/>
    </source>
</evidence>
<dbReference type="EMBL" id="JACHHK010000003">
    <property type="protein sequence ID" value="MBB5182971.1"/>
    <property type="molecule type" value="Genomic_DNA"/>
</dbReference>
<evidence type="ECO:0000313" key="2">
    <source>
        <dbReference type="Proteomes" id="UP000539953"/>
    </source>
</evidence>
<dbReference type="SUPFAM" id="SSF56059">
    <property type="entry name" value="Glutathione synthetase ATP-binding domain-like"/>
    <property type="match status" value="1"/>
</dbReference>
<sequence>MNCLEINDEYIQYIKEHPIESKKSALQMTMAIQNSELNAGGRYYTRTLHIPKFFCQEDKRNFQTIVDTFYAIFTRVIEAYRIDPAVRALFPFSNELEELILLEPHYQTPIPICRIDIFYDEETKDFHVCEFNTDGTSAMMENNRLNVLLDQNNVFARDPRSYEIMEIMERWASDFVTIFQQDPNVPERPTIAIVDILENAYLNELYVYQSLFSHRGYQAEVLDLRDLLYEDGKLISKYTHRTIDVVYRRAVTRDIMEHYDEIQPFIQAVKDDHVCLIGAFQTQLIHHKEISKVLVNPVMQKYFTEKQKQFIDAHLPKTYDLRPEIIGKLQEKDRWIIKPKDGFASKGVWAGIDVPAEKWNEILNDAADADYIVQEYIVPYKTENIDLVESDAFRTFSNMTGLYVFAGEFAGVYSRMSDGGIISTQYNERTVPTLFTKD</sequence>
<proteinExistence type="predicted"/>
<organism evidence="1 2">
    <name type="scientific">Catenisphaera adipataccumulans</name>
    <dbReference type="NCBI Taxonomy" id="700500"/>
    <lineage>
        <taxon>Bacteria</taxon>
        <taxon>Bacillati</taxon>
        <taxon>Bacillota</taxon>
        <taxon>Erysipelotrichia</taxon>
        <taxon>Erysipelotrichales</taxon>
        <taxon>Erysipelotrichaceae</taxon>
        <taxon>Catenisphaera</taxon>
    </lineage>
</organism>
<comment type="caution">
    <text evidence="1">The sequence shown here is derived from an EMBL/GenBank/DDBJ whole genome shotgun (WGS) entry which is preliminary data.</text>
</comment>
<dbReference type="Proteomes" id="UP000539953">
    <property type="component" value="Unassembled WGS sequence"/>
</dbReference>
<protein>
    <recommendedName>
        <fullName evidence="3">Glutathionylspermidine synthase</fullName>
    </recommendedName>
</protein>
<dbReference type="AlphaFoldDB" id="A0A7W8CX68"/>
<evidence type="ECO:0008006" key="3">
    <source>
        <dbReference type="Google" id="ProtNLM"/>
    </source>
</evidence>